<organism evidence="4">
    <name type="scientific">freshwater metagenome</name>
    <dbReference type="NCBI Taxonomy" id="449393"/>
    <lineage>
        <taxon>unclassified sequences</taxon>
        <taxon>metagenomes</taxon>
        <taxon>ecological metagenomes</taxon>
    </lineage>
</organism>
<dbReference type="Gene3D" id="3.40.710.10">
    <property type="entry name" value="DD-peptidase/beta-lactamase superfamily"/>
    <property type="match status" value="1"/>
</dbReference>
<evidence type="ECO:0000256" key="1">
    <source>
        <dbReference type="ARBA" id="ARBA00006096"/>
    </source>
</evidence>
<evidence type="ECO:0000256" key="3">
    <source>
        <dbReference type="SAM" id="MobiDB-lite"/>
    </source>
</evidence>
<protein>
    <submittedName>
        <fullName evidence="4">Unannotated protein</fullName>
    </submittedName>
</protein>
<dbReference type="AlphaFoldDB" id="A0A6J6H2A5"/>
<evidence type="ECO:0000313" key="4">
    <source>
        <dbReference type="EMBL" id="CAB4605959.1"/>
    </source>
</evidence>
<dbReference type="InterPro" id="IPR012338">
    <property type="entry name" value="Beta-lactam/transpept-like"/>
</dbReference>
<dbReference type="GO" id="GO:0000270">
    <property type="term" value="P:peptidoglycan metabolic process"/>
    <property type="evidence" value="ECO:0007669"/>
    <property type="project" value="TreeGrafter"/>
</dbReference>
<reference evidence="4" key="1">
    <citation type="submission" date="2020-05" db="EMBL/GenBank/DDBJ databases">
        <authorList>
            <person name="Chiriac C."/>
            <person name="Salcher M."/>
            <person name="Ghai R."/>
            <person name="Kavagutti S V."/>
        </authorList>
    </citation>
    <scope>NUCLEOTIDE SEQUENCE</scope>
</reference>
<feature type="region of interest" description="Disordered" evidence="3">
    <location>
        <begin position="197"/>
        <end position="224"/>
    </location>
</feature>
<dbReference type="Pfam" id="PF02113">
    <property type="entry name" value="Peptidase_S13"/>
    <property type="match status" value="1"/>
</dbReference>
<dbReference type="PRINTS" id="PR00922">
    <property type="entry name" value="DADACBPTASE3"/>
</dbReference>
<gene>
    <name evidence="4" type="ORF">UFOPK1852_00401</name>
</gene>
<sequence>MKVTNAEAHLYAKESIARFESPPLQNIIDWMLLWSDNTLGDRMAMYAAMKAGFGYSKTGIEKVFIKTLDDLGIDSKGLNAVDGSGLSKENRVSANTFAQLLLKTYKSDKYRTIYGGLPIGGINGTMQSRFVKSAPKAIGLVRAKTGTLNGTVSMAGYVQGGDHEYVFVAIADQIPKGTTAAKAARTALDKALAKFAKPVPGTSPSPSEVVENLDGSAITSNPSS</sequence>
<comment type="similarity">
    <text evidence="1">Belongs to the peptidase S13 family.</text>
</comment>
<proteinExistence type="inferred from homology"/>
<dbReference type="EMBL" id="CAEZUS010000044">
    <property type="protein sequence ID" value="CAB4605959.1"/>
    <property type="molecule type" value="Genomic_DNA"/>
</dbReference>
<keyword evidence="2" id="KW-0378">Hydrolase</keyword>
<dbReference type="GO" id="GO:0004185">
    <property type="term" value="F:serine-type carboxypeptidase activity"/>
    <property type="evidence" value="ECO:0007669"/>
    <property type="project" value="InterPro"/>
</dbReference>
<accession>A0A6J6H2A5</accession>
<dbReference type="SUPFAM" id="SSF56601">
    <property type="entry name" value="beta-lactamase/transpeptidase-like"/>
    <property type="match status" value="1"/>
</dbReference>
<evidence type="ECO:0000256" key="2">
    <source>
        <dbReference type="ARBA" id="ARBA00022801"/>
    </source>
</evidence>
<dbReference type="PANTHER" id="PTHR30023">
    <property type="entry name" value="D-ALANYL-D-ALANINE CARBOXYPEPTIDASE"/>
    <property type="match status" value="1"/>
</dbReference>
<dbReference type="GO" id="GO:0006508">
    <property type="term" value="P:proteolysis"/>
    <property type="evidence" value="ECO:0007669"/>
    <property type="project" value="InterPro"/>
</dbReference>
<dbReference type="PANTHER" id="PTHR30023:SF0">
    <property type="entry name" value="PENICILLIN-SENSITIVE CARBOXYPEPTIDASE A"/>
    <property type="match status" value="1"/>
</dbReference>
<dbReference type="InterPro" id="IPR000667">
    <property type="entry name" value="Peptidase_S13"/>
</dbReference>
<name>A0A6J6H2A5_9ZZZZ</name>